<dbReference type="STRING" id="659014.SAMN04487996_110158"/>
<dbReference type="RefSeq" id="WP_090152831.1">
    <property type="nucleotide sequence ID" value="NZ_FNAN01000010.1"/>
</dbReference>
<evidence type="ECO:0000313" key="13">
    <source>
        <dbReference type="Proteomes" id="UP000198748"/>
    </source>
</evidence>
<evidence type="ECO:0000256" key="1">
    <source>
        <dbReference type="ARBA" id="ARBA00000971"/>
    </source>
</evidence>
<proteinExistence type="inferred from homology"/>
<dbReference type="EMBL" id="FNAN01000010">
    <property type="protein sequence ID" value="SDF38172.1"/>
    <property type="molecule type" value="Genomic_DNA"/>
</dbReference>
<evidence type="ECO:0000256" key="10">
    <source>
        <dbReference type="RuleBase" id="RU003915"/>
    </source>
</evidence>
<protein>
    <recommendedName>
        <fullName evidence="10">Peptidyl-prolyl cis-trans isomerase</fullName>
        <ecNumber evidence="10">5.2.1.8</ecNumber>
    </recommendedName>
</protein>
<evidence type="ECO:0000256" key="5">
    <source>
        <dbReference type="ARBA" id="ARBA00023110"/>
    </source>
</evidence>
<dbReference type="PANTHER" id="PTHR47861">
    <property type="entry name" value="FKBP-TYPE PEPTIDYL-PROLYL CIS-TRANS ISOMERASE SLYD"/>
    <property type="match status" value="1"/>
</dbReference>
<comment type="catalytic activity">
    <reaction evidence="1 9 10">
        <text>[protein]-peptidylproline (omega=180) = [protein]-peptidylproline (omega=0)</text>
        <dbReference type="Rhea" id="RHEA:16237"/>
        <dbReference type="Rhea" id="RHEA-COMP:10747"/>
        <dbReference type="Rhea" id="RHEA-COMP:10748"/>
        <dbReference type="ChEBI" id="CHEBI:83833"/>
        <dbReference type="ChEBI" id="CHEBI:83834"/>
        <dbReference type="EC" id="5.2.1.8"/>
    </reaction>
</comment>
<dbReference type="InterPro" id="IPR046357">
    <property type="entry name" value="PPIase_dom_sf"/>
</dbReference>
<dbReference type="OrthoDB" id="9808891at2"/>
<organism evidence="12 13">
    <name type="scientific">Dyadobacter soli</name>
    <dbReference type="NCBI Taxonomy" id="659014"/>
    <lineage>
        <taxon>Bacteria</taxon>
        <taxon>Pseudomonadati</taxon>
        <taxon>Bacteroidota</taxon>
        <taxon>Cytophagia</taxon>
        <taxon>Cytophagales</taxon>
        <taxon>Spirosomataceae</taxon>
        <taxon>Dyadobacter</taxon>
    </lineage>
</organism>
<evidence type="ECO:0000256" key="3">
    <source>
        <dbReference type="ARBA" id="ARBA00006577"/>
    </source>
</evidence>
<feature type="domain" description="PPIase FKBP-type" evidence="11">
    <location>
        <begin position="6"/>
        <end position="99"/>
    </location>
</feature>
<name>A0A1G7KLT5_9BACT</name>
<evidence type="ECO:0000313" key="12">
    <source>
        <dbReference type="EMBL" id="SDF38172.1"/>
    </source>
</evidence>
<dbReference type="AlphaFoldDB" id="A0A1G7KLT5"/>
<dbReference type="Gene3D" id="3.10.50.40">
    <property type="match status" value="1"/>
</dbReference>
<dbReference type="GO" id="GO:0005737">
    <property type="term" value="C:cytoplasm"/>
    <property type="evidence" value="ECO:0007669"/>
    <property type="project" value="UniProtKB-SubCell"/>
</dbReference>
<keyword evidence="5 9" id="KW-0697">Rotamase</keyword>
<dbReference type="PANTHER" id="PTHR47861:SF3">
    <property type="entry name" value="FKBP-TYPE PEPTIDYL-PROLYL CIS-TRANS ISOMERASE SLYD"/>
    <property type="match status" value="1"/>
</dbReference>
<keyword evidence="7 9" id="KW-0413">Isomerase</keyword>
<dbReference type="EC" id="5.2.1.8" evidence="10"/>
<dbReference type="Proteomes" id="UP000198748">
    <property type="component" value="Unassembled WGS sequence"/>
</dbReference>
<sequence>MKVEKNSVVALTYSLSIPDSEGETDVVEVVSENDPMYFIHGISGLPEGFENQIEGLSAGDTFEFTVAPEEGYGEYDEEAVVDLPKSVFQNSEVDQNELLQVGNIIPMTNEDGERLHGQIVEIQDEVVIMNFNHPLAGKEMHFAGKILSVRAATREELDHGHVHGAGGVHHH</sequence>
<evidence type="ECO:0000256" key="6">
    <source>
        <dbReference type="ARBA" id="ARBA00023186"/>
    </source>
</evidence>
<comment type="function">
    <text evidence="8">Also involved in hydrogenase metallocenter assembly, probably by participating in the nickel insertion step. This function in hydrogenase biosynthesis requires chaperone activity and the presence of the metal-binding domain, but not PPIase activity.</text>
</comment>
<evidence type="ECO:0000256" key="7">
    <source>
        <dbReference type="ARBA" id="ARBA00023235"/>
    </source>
</evidence>
<evidence type="ECO:0000256" key="2">
    <source>
        <dbReference type="ARBA" id="ARBA00004496"/>
    </source>
</evidence>
<comment type="subcellular location">
    <subcellularLocation>
        <location evidence="2">Cytoplasm</location>
    </subcellularLocation>
</comment>
<dbReference type="InterPro" id="IPR001179">
    <property type="entry name" value="PPIase_FKBP_dom"/>
</dbReference>
<dbReference type="GO" id="GO:0042026">
    <property type="term" value="P:protein refolding"/>
    <property type="evidence" value="ECO:0007669"/>
    <property type="project" value="UniProtKB-ARBA"/>
</dbReference>
<evidence type="ECO:0000256" key="8">
    <source>
        <dbReference type="ARBA" id="ARBA00037071"/>
    </source>
</evidence>
<reference evidence="13" key="1">
    <citation type="submission" date="2016-10" db="EMBL/GenBank/DDBJ databases">
        <authorList>
            <person name="Varghese N."/>
            <person name="Submissions S."/>
        </authorList>
    </citation>
    <scope>NUCLEOTIDE SEQUENCE [LARGE SCALE GENOMIC DNA]</scope>
    <source>
        <strain evidence="13">DSM 25329</strain>
    </source>
</reference>
<evidence type="ECO:0000259" key="11">
    <source>
        <dbReference type="PROSITE" id="PS50059"/>
    </source>
</evidence>
<dbReference type="GO" id="GO:0003755">
    <property type="term" value="F:peptidyl-prolyl cis-trans isomerase activity"/>
    <property type="evidence" value="ECO:0007669"/>
    <property type="project" value="UniProtKB-UniRule"/>
</dbReference>
<evidence type="ECO:0000256" key="4">
    <source>
        <dbReference type="ARBA" id="ARBA00022490"/>
    </source>
</evidence>
<dbReference type="PROSITE" id="PS50059">
    <property type="entry name" value="FKBP_PPIASE"/>
    <property type="match status" value="1"/>
</dbReference>
<gene>
    <name evidence="12" type="ORF">SAMN04487996_110158</name>
</gene>
<dbReference type="SUPFAM" id="SSF54534">
    <property type="entry name" value="FKBP-like"/>
    <property type="match status" value="1"/>
</dbReference>
<accession>A0A1G7KLT5</accession>
<keyword evidence="6" id="KW-0143">Chaperone</keyword>
<dbReference type="Pfam" id="PF00254">
    <property type="entry name" value="FKBP_C"/>
    <property type="match status" value="1"/>
</dbReference>
<keyword evidence="4" id="KW-0963">Cytoplasm</keyword>
<comment type="similarity">
    <text evidence="3 10">Belongs to the FKBP-type PPIase family.</text>
</comment>
<keyword evidence="13" id="KW-1185">Reference proteome</keyword>
<evidence type="ECO:0000256" key="9">
    <source>
        <dbReference type="PROSITE-ProRule" id="PRU00277"/>
    </source>
</evidence>